<dbReference type="GeneID" id="19403642"/>
<protein>
    <submittedName>
        <fullName evidence="1">Uncharacterized protein</fullName>
    </submittedName>
</protein>
<dbReference type="Proteomes" id="UP000016935">
    <property type="component" value="Unassembled WGS sequence"/>
</dbReference>
<dbReference type="RefSeq" id="XP_008027020.1">
    <property type="nucleotide sequence ID" value="XM_008028829.1"/>
</dbReference>
<evidence type="ECO:0000313" key="2">
    <source>
        <dbReference type="Proteomes" id="UP000016935"/>
    </source>
</evidence>
<keyword evidence="2" id="KW-1185">Reference proteome</keyword>
<dbReference type="HOGENOM" id="CLU_1907987_0_0_1"/>
<reference evidence="1 2" key="2">
    <citation type="journal article" date="2013" name="PLoS Genet.">
        <title>Comparative genome structure, secondary metabolite, and effector coding capacity across Cochliobolus pathogens.</title>
        <authorList>
            <person name="Condon B.J."/>
            <person name="Leng Y."/>
            <person name="Wu D."/>
            <person name="Bushley K.E."/>
            <person name="Ohm R.A."/>
            <person name="Otillar R."/>
            <person name="Martin J."/>
            <person name="Schackwitz W."/>
            <person name="Grimwood J."/>
            <person name="MohdZainudin N."/>
            <person name="Xue C."/>
            <person name="Wang R."/>
            <person name="Manning V.A."/>
            <person name="Dhillon B."/>
            <person name="Tu Z.J."/>
            <person name="Steffenson B.J."/>
            <person name="Salamov A."/>
            <person name="Sun H."/>
            <person name="Lowry S."/>
            <person name="LaButti K."/>
            <person name="Han J."/>
            <person name="Copeland A."/>
            <person name="Lindquist E."/>
            <person name="Barry K."/>
            <person name="Schmutz J."/>
            <person name="Baker S.E."/>
            <person name="Ciuffetti L.M."/>
            <person name="Grigoriev I.V."/>
            <person name="Zhong S."/>
            <person name="Turgeon B.G."/>
        </authorList>
    </citation>
    <scope>NUCLEOTIDE SEQUENCE [LARGE SCALE GENOMIC DNA]</scope>
    <source>
        <strain evidence="2">28A</strain>
    </source>
</reference>
<sequence>MPSVAFEFWPVKCIFVAADDYAQWNGRLHGALVLDDPGSKLISHGYACPATGHDGMAAAVLRVSWAPLISNPSYALHHASITYVLGIMLTSMGDPPRPRHTAAQIVLSCLVAVCATETHSTMQIRKEHDWEHI</sequence>
<gene>
    <name evidence="1" type="ORF">SETTUDRAFT_32337</name>
</gene>
<accession>R0K6H0</accession>
<dbReference type="AlphaFoldDB" id="R0K6H0"/>
<organism evidence="1 2">
    <name type="scientific">Exserohilum turcicum (strain 28A)</name>
    <name type="common">Northern leaf blight fungus</name>
    <name type="synonym">Setosphaeria turcica</name>
    <dbReference type="NCBI Taxonomy" id="671987"/>
    <lineage>
        <taxon>Eukaryota</taxon>
        <taxon>Fungi</taxon>
        <taxon>Dikarya</taxon>
        <taxon>Ascomycota</taxon>
        <taxon>Pezizomycotina</taxon>
        <taxon>Dothideomycetes</taxon>
        <taxon>Pleosporomycetidae</taxon>
        <taxon>Pleosporales</taxon>
        <taxon>Pleosporineae</taxon>
        <taxon>Pleosporaceae</taxon>
        <taxon>Exserohilum</taxon>
    </lineage>
</organism>
<name>R0K6H0_EXST2</name>
<proteinExistence type="predicted"/>
<dbReference type="EMBL" id="KB908703">
    <property type="protein sequence ID" value="EOA85109.1"/>
    <property type="molecule type" value="Genomic_DNA"/>
</dbReference>
<reference evidence="1 2" key="1">
    <citation type="journal article" date="2012" name="PLoS Pathog.">
        <title>Diverse lifestyles and strategies of plant pathogenesis encoded in the genomes of eighteen Dothideomycetes fungi.</title>
        <authorList>
            <person name="Ohm R.A."/>
            <person name="Feau N."/>
            <person name="Henrissat B."/>
            <person name="Schoch C.L."/>
            <person name="Horwitz B.A."/>
            <person name="Barry K.W."/>
            <person name="Condon B.J."/>
            <person name="Copeland A.C."/>
            <person name="Dhillon B."/>
            <person name="Glaser F."/>
            <person name="Hesse C.N."/>
            <person name="Kosti I."/>
            <person name="LaButti K."/>
            <person name="Lindquist E.A."/>
            <person name="Lucas S."/>
            <person name="Salamov A.A."/>
            <person name="Bradshaw R.E."/>
            <person name="Ciuffetti L."/>
            <person name="Hamelin R.C."/>
            <person name="Kema G.H.J."/>
            <person name="Lawrence C."/>
            <person name="Scott J.A."/>
            <person name="Spatafora J.W."/>
            <person name="Turgeon B.G."/>
            <person name="de Wit P.J.G.M."/>
            <person name="Zhong S."/>
            <person name="Goodwin S.B."/>
            <person name="Grigoriev I.V."/>
        </authorList>
    </citation>
    <scope>NUCLEOTIDE SEQUENCE [LARGE SCALE GENOMIC DNA]</scope>
    <source>
        <strain evidence="2">28A</strain>
    </source>
</reference>
<evidence type="ECO:0000313" key="1">
    <source>
        <dbReference type="EMBL" id="EOA85109.1"/>
    </source>
</evidence>